<protein>
    <recommendedName>
        <fullName evidence="8">Oxidoreductase</fullName>
    </recommendedName>
</protein>
<feature type="region of interest" description="Disordered" evidence="4">
    <location>
        <begin position="413"/>
        <end position="448"/>
    </location>
</feature>
<sequence>MPLPIISHTIANGFSSIPYGYPIVTTASGIAAISSLKRYFGGADALESSYDYGKYGHIALPLPTKNATYSLIFYSSQGGTSGVGASIVYELASRGAQIIILTQHHPTDLFLVDYIDDLRNSTNNPLIYAEQVDLSSLHSIRLFATKWIDNTPPRRLDMVILCGNIMTPSHSPDSRATADGLNREWQVNYLANFHLLSILSPALRAQPPDRDVRVIFATCSSYIGGNLNFETLESTTNLGVSTTAKPTAKNVAKAKHTSGSMYATSKLALMIFARSFQAHLANYDNLNHTKKNQPKRPTNSRVLVVDPGFSRTPGTRRWLTRGSLLGLLLYLITWPIWWLILKSPEQGAQSFLLAAMEAGFSAVGETEAEKKERRVGIAGGTLIKECRQREVLRKEIMDDKIAERLWKFSQEQLERTEKASALRRAVEKGRREEGAKQEKPVKINKKER</sequence>
<evidence type="ECO:0000256" key="1">
    <source>
        <dbReference type="ARBA" id="ARBA00006484"/>
    </source>
</evidence>
<dbReference type="InterPro" id="IPR020904">
    <property type="entry name" value="Sc_DH/Rdtase_CS"/>
</dbReference>
<dbReference type="eggNOG" id="KOG1208">
    <property type="taxonomic scope" value="Eukaryota"/>
</dbReference>
<evidence type="ECO:0000313" key="6">
    <source>
        <dbReference type="EMBL" id="EEP75868.1"/>
    </source>
</evidence>
<evidence type="ECO:0008006" key="8">
    <source>
        <dbReference type="Google" id="ProtNLM"/>
    </source>
</evidence>
<dbReference type="GO" id="GO:0016491">
    <property type="term" value="F:oxidoreductase activity"/>
    <property type="evidence" value="ECO:0007669"/>
    <property type="project" value="UniProtKB-KW"/>
</dbReference>
<proteinExistence type="inferred from homology"/>
<comment type="similarity">
    <text evidence="1">Belongs to the short-chain dehydrogenases/reductases (SDR) family.</text>
</comment>
<dbReference type="HOGENOM" id="CLU_010194_44_1_1"/>
<dbReference type="RefSeq" id="XP_002541201.1">
    <property type="nucleotide sequence ID" value="XM_002541155.1"/>
</dbReference>
<gene>
    <name evidence="6" type="ORF">UREG_00715</name>
</gene>
<dbReference type="PANTHER" id="PTHR24320">
    <property type="entry name" value="RETINOL DEHYDROGENASE"/>
    <property type="match status" value="1"/>
</dbReference>
<evidence type="ECO:0000256" key="2">
    <source>
        <dbReference type="ARBA" id="ARBA00022857"/>
    </source>
</evidence>
<evidence type="ECO:0000256" key="5">
    <source>
        <dbReference type="SAM" id="Phobius"/>
    </source>
</evidence>
<evidence type="ECO:0000313" key="7">
    <source>
        <dbReference type="Proteomes" id="UP000002058"/>
    </source>
</evidence>
<dbReference type="Gene3D" id="3.40.50.720">
    <property type="entry name" value="NAD(P)-binding Rossmann-like Domain"/>
    <property type="match status" value="1"/>
</dbReference>
<keyword evidence="2" id="KW-0521">NADP</keyword>
<evidence type="ECO:0000256" key="3">
    <source>
        <dbReference type="ARBA" id="ARBA00023002"/>
    </source>
</evidence>
<dbReference type="OrthoDB" id="191979at2759"/>
<dbReference type="KEGG" id="ure:UREG_00715"/>
<dbReference type="PANTHER" id="PTHR24320:SF285">
    <property type="entry name" value="RETINOL DEHYDROGENASE 14"/>
    <property type="match status" value="1"/>
</dbReference>
<name>C4JDK6_UNCRE</name>
<reference evidence="7" key="1">
    <citation type="journal article" date="2009" name="Genome Res.">
        <title>Comparative genomic analyses of the human fungal pathogens Coccidioides and their relatives.</title>
        <authorList>
            <person name="Sharpton T.J."/>
            <person name="Stajich J.E."/>
            <person name="Rounsley S.D."/>
            <person name="Gardner M.J."/>
            <person name="Wortman J.R."/>
            <person name="Jordar V.S."/>
            <person name="Maiti R."/>
            <person name="Kodira C.D."/>
            <person name="Neafsey D.E."/>
            <person name="Zeng Q."/>
            <person name="Hung C.-Y."/>
            <person name="McMahan C."/>
            <person name="Muszewska A."/>
            <person name="Grynberg M."/>
            <person name="Mandel M.A."/>
            <person name="Kellner E.M."/>
            <person name="Barker B.M."/>
            <person name="Galgiani J.N."/>
            <person name="Orbach M.J."/>
            <person name="Kirkland T.N."/>
            <person name="Cole G.T."/>
            <person name="Henn M.R."/>
            <person name="Birren B.W."/>
            <person name="Taylor J.W."/>
        </authorList>
    </citation>
    <scope>NUCLEOTIDE SEQUENCE [LARGE SCALE GENOMIC DNA]</scope>
    <source>
        <strain evidence="7">UAMH 1704</strain>
    </source>
</reference>
<dbReference type="STRING" id="336963.C4JDK6"/>
<dbReference type="PROSITE" id="PS00061">
    <property type="entry name" value="ADH_SHORT"/>
    <property type="match status" value="1"/>
</dbReference>
<dbReference type="GeneID" id="8443661"/>
<keyword evidence="3" id="KW-0560">Oxidoreductase</keyword>
<dbReference type="AlphaFoldDB" id="C4JDK6"/>
<dbReference type="EMBL" id="CH476615">
    <property type="protein sequence ID" value="EEP75868.1"/>
    <property type="molecule type" value="Genomic_DNA"/>
</dbReference>
<keyword evidence="7" id="KW-1185">Reference proteome</keyword>
<dbReference type="InterPro" id="IPR036291">
    <property type="entry name" value="NAD(P)-bd_dom_sf"/>
</dbReference>
<dbReference type="Proteomes" id="UP000002058">
    <property type="component" value="Unassembled WGS sequence"/>
</dbReference>
<feature type="transmembrane region" description="Helical" evidence="5">
    <location>
        <begin position="318"/>
        <end position="340"/>
    </location>
</feature>
<dbReference type="VEuPathDB" id="FungiDB:UREG_00715"/>
<accession>C4JDK6</accession>
<evidence type="ECO:0000256" key="4">
    <source>
        <dbReference type="SAM" id="MobiDB-lite"/>
    </source>
</evidence>
<keyword evidence="5" id="KW-0472">Membrane</keyword>
<keyword evidence="5" id="KW-0812">Transmembrane</keyword>
<dbReference type="OMA" id="NYLANYH"/>
<keyword evidence="5" id="KW-1133">Transmembrane helix</keyword>
<organism evidence="6 7">
    <name type="scientific">Uncinocarpus reesii (strain UAMH 1704)</name>
    <dbReference type="NCBI Taxonomy" id="336963"/>
    <lineage>
        <taxon>Eukaryota</taxon>
        <taxon>Fungi</taxon>
        <taxon>Dikarya</taxon>
        <taxon>Ascomycota</taxon>
        <taxon>Pezizomycotina</taxon>
        <taxon>Eurotiomycetes</taxon>
        <taxon>Eurotiomycetidae</taxon>
        <taxon>Onygenales</taxon>
        <taxon>Onygenaceae</taxon>
        <taxon>Uncinocarpus</taxon>
    </lineage>
</organism>
<dbReference type="SUPFAM" id="SSF51735">
    <property type="entry name" value="NAD(P)-binding Rossmann-fold domains"/>
    <property type="match status" value="1"/>
</dbReference>
<dbReference type="InParanoid" id="C4JDK6"/>
<dbReference type="FunCoup" id="C4JDK6">
    <property type="interactions" value="97"/>
</dbReference>